<dbReference type="EMBL" id="JARBHB010000002">
    <property type="protein sequence ID" value="KAJ8894201.1"/>
    <property type="molecule type" value="Genomic_DNA"/>
</dbReference>
<dbReference type="PANTHER" id="PTHR31511:SF12">
    <property type="entry name" value="RHO TERMINATION FACTOR N-TERMINAL DOMAIN-CONTAINING PROTEIN"/>
    <property type="match status" value="1"/>
</dbReference>
<evidence type="ECO:0000313" key="2">
    <source>
        <dbReference type="Proteomes" id="UP001159363"/>
    </source>
</evidence>
<sequence>MPTPTKNDKPPVVKFSNYHNIDKVPIVVYADFEAVLLPISSCQPDPATSYSYEYQQHQAYSCGIYVKVDNDEIPASKTTCFKNEVDAYVGEDAASKFMDEIEIGMWGS</sequence>
<accession>A0ABQ9ICZ6</accession>
<organism evidence="1 2">
    <name type="scientific">Dryococelus australis</name>
    <dbReference type="NCBI Taxonomy" id="614101"/>
    <lineage>
        <taxon>Eukaryota</taxon>
        <taxon>Metazoa</taxon>
        <taxon>Ecdysozoa</taxon>
        <taxon>Arthropoda</taxon>
        <taxon>Hexapoda</taxon>
        <taxon>Insecta</taxon>
        <taxon>Pterygota</taxon>
        <taxon>Neoptera</taxon>
        <taxon>Polyneoptera</taxon>
        <taxon>Phasmatodea</taxon>
        <taxon>Verophasmatodea</taxon>
        <taxon>Anareolatae</taxon>
        <taxon>Phasmatidae</taxon>
        <taxon>Eurycanthinae</taxon>
        <taxon>Dryococelus</taxon>
    </lineage>
</organism>
<dbReference type="Proteomes" id="UP001159363">
    <property type="component" value="Chromosome 2"/>
</dbReference>
<gene>
    <name evidence="1" type="ORF">PR048_006811</name>
</gene>
<evidence type="ECO:0000313" key="1">
    <source>
        <dbReference type="EMBL" id="KAJ8894201.1"/>
    </source>
</evidence>
<name>A0ABQ9ICZ6_9NEOP</name>
<protein>
    <submittedName>
        <fullName evidence="1">Uncharacterized protein</fullName>
    </submittedName>
</protein>
<reference evidence="1 2" key="1">
    <citation type="submission" date="2023-02" db="EMBL/GenBank/DDBJ databases">
        <title>LHISI_Scaffold_Assembly.</title>
        <authorList>
            <person name="Stuart O.P."/>
            <person name="Cleave R."/>
            <person name="Magrath M.J.L."/>
            <person name="Mikheyev A.S."/>
        </authorList>
    </citation>
    <scope>NUCLEOTIDE SEQUENCE [LARGE SCALE GENOMIC DNA]</scope>
    <source>
        <strain evidence="1">Daus_M_001</strain>
        <tissue evidence="1">Leg muscle</tissue>
    </source>
</reference>
<keyword evidence="2" id="KW-1185">Reference proteome</keyword>
<dbReference type="PANTHER" id="PTHR31511">
    <property type="entry name" value="PROTEIN CBG23764"/>
    <property type="match status" value="1"/>
</dbReference>
<proteinExistence type="predicted"/>
<comment type="caution">
    <text evidence="1">The sequence shown here is derived from an EMBL/GenBank/DDBJ whole genome shotgun (WGS) entry which is preliminary data.</text>
</comment>